<comment type="similarity">
    <text evidence="1 2">Belongs to the cullin family.</text>
</comment>
<organism evidence="4 5">
    <name type="scientific">Kingdonia uniflora</name>
    <dbReference type="NCBI Taxonomy" id="39325"/>
    <lineage>
        <taxon>Eukaryota</taxon>
        <taxon>Viridiplantae</taxon>
        <taxon>Streptophyta</taxon>
        <taxon>Embryophyta</taxon>
        <taxon>Tracheophyta</taxon>
        <taxon>Spermatophyta</taxon>
        <taxon>Magnoliopsida</taxon>
        <taxon>Ranunculales</taxon>
        <taxon>Circaeasteraceae</taxon>
        <taxon>Kingdonia</taxon>
    </lineage>
</organism>
<protein>
    <recommendedName>
        <fullName evidence="3">Cullin family profile domain-containing protein</fullName>
    </recommendedName>
</protein>
<dbReference type="Proteomes" id="UP000541444">
    <property type="component" value="Unassembled WGS sequence"/>
</dbReference>
<comment type="caution">
    <text evidence="4">The sequence shown here is derived from an EMBL/GenBank/DDBJ whole genome shotgun (WGS) entry which is preliminary data.</text>
</comment>
<dbReference type="InterPro" id="IPR036317">
    <property type="entry name" value="Cullin_homology_sf"/>
</dbReference>
<dbReference type="Gene3D" id="1.20.1310.10">
    <property type="entry name" value="Cullin Repeats"/>
    <property type="match status" value="1"/>
</dbReference>
<evidence type="ECO:0000313" key="5">
    <source>
        <dbReference type="Proteomes" id="UP000541444"/>
    </source>
</evidence>
<dbReference type="InterPro" id="IPR045093">
    <property type="entry name" value="Cullin"/>
</dbReference>
<dbReference type="GO" id="GO:0006511">
    <property type="term" value="P:ubiquitin-dependent protein catabolic process"/>
    <property type="evidence" value="ECO:0007669"/>
    <property type="project" value="InterPro"/>
</dbReference>
<dbReference type="PANTHER" id="PTHR11932">
    <property type="entry name" value="CULLIN"/>
    <property type="match status" value="1"/>
</dbReference>
<dbReference type="GO" id="GO:0031625">
    <property type="term" value="F:ubiquitin protein ligase binding"/>
    <property type="evidence" value="ECO:0007669"/>
    <property type="project" value="InterPro"/>
</dbReference>
<name>A0A7J7N3H1_9MAGN</name>
<dbReference type="Pfam" id="PF00888">
    <property type="entry name" value="Cullin"/>
    <property type="match status" value="1"/>
</dbReference>
<keyword evidence="5" id="KW-1185">Reference proteome</keyword>
<evidence type="ECO:0000259" key="3">
    <source>
        <dbReference type="PROSITE" id="PS50069"/>
    </source>
</evidence>
<evidence type="ECO:0000256" key="1">
    <source>
        <dbReference type="PROSITE-ProRule" id="PRU00330"/>
    </source>
</evidence>
<gene>
    <name evidence="4" type="ORF">GIB67_013226</name>
</gene>
<evidence type="ECO:0000256" key="2">
    <source>
        <dbReference type="RuleBase" id="RU003829"/>
    </source>
</evidence>
<dbReference type="AlphaFoldDB" id="A0A7J7N3H1"/>
<evidence type="ECO:0000313" key="4">
    <source>
        <dbReference type="EMBL" id="KAF6161683.1"/>
    </source>
</evidence>
<reference evidence="4 5" key="1">
    <citation type="journal article" date="2020" name="IScience">
        <title>Genome Sequencing of the Endangered Kingdonia uniflora (Circaeasteraceae, Ranunculales) Reveals Potential Mechanisms of Evolutionary Specialization.</title>
        <authorList>
            <person name="Sun Y."/>
            <person name="Deng T."/>
            <person name="Zhang A."/>
            <person name="Moore M.J."/>
            <person name="Landis J.B."/>
            <person name="Lin N."/>
            <person name="Zhang H."/>
            <person name="Zhang X."/>
            <person name="Huang J."/>
            <person name="Zhang X."/>
            <person name="Sun H."/>
            <person name="Wang H."/>
        </authorList>
    </citation>
    <scope>NUCLEOTIDE SEQUENCE [LARGE SCALE GENOMIC DNA]</scope>
    <source>
        <strain evidence="4">TB1705</strain>
        <tissue evidence="4">Leaf</tissue>
    </source>
</reference>
<dbReference type="PROSITE" id="PS50069">
    <property type="entry name" value="CULLIN_2"/>
    <property type="match status" value="1"/>
</dbReference>
<dbReference type="InterPro" id="IPR016158">
    <property type="entry name" value="Cullin_homology"/>
</dbReference>
<feature type="domain" description="Cullin family profile" evidence="3">
    <location>
        <begin position="143"/>
        <end position="248"/>
    </location>
</feature>
<sequence length="248" mass="29107">MTSISAEELQDVLLFEDALFLSKKEGFGLMYLFFEGKEEELSTLSELCKDHFSVKFIADSFMEWESLLKKAKDEVGIVFGKIQALLKKEDTERVLLHKVIELSTNYLPNIYFVGQCFDDHHFYRKAIHYASEVFFTVDISRSSIAELLTRMCDDILKKGNLTRITSSNLMDKEDEIFIDEERQTIDKVIMIVSLLSDIDDFIEFYSRQLARQLHEKKNGDPREIYVLEMIDEQYGVQTTHTMRRIYDE</sequence>
<accession>A0A7J7N3H1</accession>
<dbReference type="SUPFAM" id="SSF75632">
    <property type="entry name" value="Cullin homology domain"/>
    <property type="match status" value="1"/>
</dbReference>
<dbReference type="InterPro" id="IPR001373">
    <property type="entry name" value="Cullin_N"/>
</dbReference>
<proteinExistence type="inferred from homology"/>
<dbReference type="EMBL" id="JACGCM010001112">
    <property type="protein sequence ID" value="KAF6161683.1"/>
    <property type="molecule type" value="Genomic_DNA"/>
</dbReference>